<dbReference type="Proteomes" id="UP001307889">
    <property type="component" value="Chromosome 9"/>
</dbReference>
<keyword evidence="6 15" id="KW-0547">Nucleotide-binding</keyword>
<feature type="compositionally biased region" description="Basic and acidic residues" evidence="17">
    <location>
        <begin position="1362"/>
        <end position="1373"/>
    </location>
</feature>
<dbReference type="SMART" id="SM00261">
    <property type="entry name" value="FU"/>
    <property type="match status" value="7"/>
</dbReference>
<dbReference type="InterPro" id="IPR006211">
    <property type="entry name" value="Furin-like_Cys-rich_dom"/>
</dbReference>
<evidence type="ECO:0000256" key="8">
    <source>
        <dbReference type="ARBA" id="ARBA00022840"/>
    </source>
</evidence>
<evidence type="ECO:0000256" key="11">
    <source>
        <dbReference type="ARBA" id="ARBA00023137"/>
    </source>
</evidence>
<sequence>MPGHPRTSLALLPALLIATVISCFLLTSALANAKEGSSEFVKGKICIGTNGRMSVPSNKEHHYRNLRDRYTNCTYVDGNLELTWLQDENLDLSFLQYIREVTGHVLISHVDVKKMILPRLQIIRGRTLFRIAAQDQEFALLVTLSKMQTLEMPSLRDILTGSVGIMNNYNLCHVKTINWTEIITGPSAQYVYKYNFTNPERECPACDKSCVAGCWGEGSHNCQQFSKINCSPQCYQGRCFGTQPRECCHLFCAGGCTGPKQSDCLACRNFYDDGVCTQECPAMQIYNPSTYSWEINPRGKYAYGATCVKNCPEHLLKDNGACVRSCPPNKKAVNGECVPCDGPCPKTCKTPSGNGLIHSGNIDKFRDCTVIDGSISILEQTFKGFQDYFANYTVGPYYLNMHPDRLEVFSTVKEVTGHINIQAYNPSFTNLSYFRNLEIIGGRSVGDYFTSLYIVKTSLKSLGLKSLSKVLSGSIGILENKDLCYVHGIDWQKIKKSNEHHTLFQNNKDDRECVAEGLVCDAQCSSEGCWGPGNDQCLACANYRVLSADMAVNNTCIQDCDAVPGMYRAANKICMQCHEECDGACSGPGPKNCTVCKNAKDGPFCVKTCPDSKYNDNGLCRPCHSNCIYGCNGPENTISEQGCNSCEKAIFNGEIVERCLQKNELCPDGYYYDHVGPQEQQPALKPLAGKGICRKCHPRCKKCTSFGFHELVCQECANYKRGEQCEDECPVDTYPDDSHQQCVPCASECVGCYGPSREHCIKCRAFKVFLDDDNGGEFGNSSAFYCTESCPKEKSHLNFPENNGDPYCSLERLGAMMEDSDRMSVVIAIVIFCSCVVIVFLTVLVYQCRLRNKEKNAAKMSMMLQGLEPLHPTNVKPNLAKLRIVKEAEMRRGGVLGYGAFGTVYKGVWVPEGENVKIPVAIKVLRERTGANTSKEFLDEAYIMASVEHQNLLQLLGVCMTDEMMLVTQLMPLGCLLDYVRKHQDKIGSKPLLNWCYQIARGMAYLEEKRLVHRDLAARNVLVQTPNCVKITDFGLAKLLDINEDEYKAEGGKMPIKWLAPECIQMRTFTHKSDVWAFGVTVWELLTYGGRPYENVPAREVLELLEKGERLPQPNICTIDVYMLMIKCWMRDAESRPCFKELADEYAKMARDPGRYLVIQGDKLMRLPSYSPHENHDDKEQTSLEMPSEGEVTEEQPYLQPKCRTGIVVPSPQPDSLPLSLGAGHHNPASTWGDTLEFSNPLRYCSDPLAVREMDLTEDCNPPRREAHIGDLKLDLPLDEDDYLMPSPQQSNAPTTYMDLIGDSKLPDRVDGAPRHHFPDFIPAQSAAIVDNPEYHLVIGQTLGIPHPPGAASVPHPHQHQRSSEEESDHEYYNDYDRLKRELQPLRRNETTV</sequence>
<dbReference type="PANTHER" id="PTHR24416:SF566">
    <property type="entry name" value="EPIDERMAL GROWTH FACTOR RECEPTOR"/>
    <property type="match status" value="1"/>
</dbReference>
<keyword evidence="9 18" id="KW-1133">Transmembrane helix</keyword>
<dbReference type="Gene3D" id="2.10.220.10">
    <property type="entry name" value="Hormone Receptor, Insulin-like Growth Factor Receptor 1, Chain A, domain 2"/>
    <property type="match status" value="3"/>
</dbReference>
<reference evidence="21 22" key="1">
    <citation type="submission" date="2023-09" db="EMBL/GenBank/DDBJ databases">
        <title>Nesidiocoris tenuis whole genome shotgun sequence.</title>
        <authorList>
            <person name="Shibata T."/>
            <person name="Shimoda M."/>
            <person name="Kobayashi T."/>
            <person name="Uehara T."/>
        </authorList>
    </citation>
    <scope>NUCLEOTIDE SEQUENCE [LARGE SCALE GENOMIC DNA]</scope>
    <source>
        <strain evidence="21 22">Japan</strain>
    </source>
</reference>
<feature type="signal peptide" evidence="19">
    <location>
        <begin position="1"/>
        <end position="33"/>
    </location>
</feature>
<keyword evidence="12 15" id="KW-0675">Receptor</keyword>
<feature type="chain" id="PRO_5046338880" description="Receptor protein-tyrosine kinase" evidence="19">
    <location>
        <begin position="34"/>
        <end position="1393"/>
    </location>
</feature>
<keyword evidence="3" id="KW-0597">Phosphoprotein</keyword>
<name>A0ABN7B0Z7_9HEMI</name>
<evidence type="ECO:0000256" key="13">
    <source>
        <dbReference type="ARBA" id="ARBA00023180"/>
    </source>
</evidence>
<dbReference type="Pfam" id="PF01030">
    <property type="entry name" value="Recep_L_domain"/>
    <property type="match status" value="2"/>
</dbReference>
<evidence type="ECO:0000256" key="17">
    <source>
        <dbReference type="SAM" id="MobiDB-lite"/>
    </source>
</evidence>
<keyword evidence="4 15" id="KW-0808">Transferase</keyword>
<dbReference type="InterPro" id="IPR000494">
    <property type="entry name" value="Rcpt_L-dom"/>
</dbReference>
<feature type="transmembrane region" description="Helical" evidence="18">
    <location>
        <begin position="825"/>
        <end position="846"/>
    </location>
</feature>
<dbReference type="InterPro" id="IPR009030">
    <property type="entry name" value="Growth_fac_rcpt_cys_sf"/>
</dbReference>
<evidence type="ECO:0000256" key="14">
    <source>
        <dbReference type="ARBA" id="ARBA00051243"/>
    </source>
</evidence>
<comment type="catalytic activity">
    <reaction evidence="14">
        <text>L-tyrosyl-[protein] + ATP = O-phospho-L-tyrosyl-[protein] + ADP + H(+)</text>
        <dbReference type="Rhea" id="RHEA:10596"/>
        <dbReference type="Rhea" id="RHEA-COMP:10136"/>
        <dbReference type="Rhea" id="RHEA-COMP:20101"/>
        <dbReference type="ChEBI" id="CHEBI:15378"/>
        <dbReference type="ChEBI" id="CHEBI:30616"/>
        <dbReference type="ChEBI" id="CHEBI:46858"/>
        <dbReference type="ChEBI" id="CHEBI:61978"/>
        <dbReference type="ChEBI" id="CHEBI:456216"/>
        <dbReference type="EC" id="2.7.10.1"/>
    </reaction>
</comment>
<dbReference type="PROSITE" id="PS00107">
    <property type="entry name" value="PROTEIN_KINASE_ATP"/>
    <property type="match status" value="1"/>
</dbReference>
<dbReference type="Gene3D" id="3.30.200.20">
    <property type="entry name" value="Phosphorylase Kinase, domain 1"/>
    <property type="match status" value="1"/>
</dbReference>
<evidence type="ECO:0000256" key="7">
    <source>
        <dbReference type="ARBA" id="ARBA00022777"/>
    </source>
</evidence>
<gene>
    <name evidence="21" type="ORF">NTJ_10913</name>
</gene>
<dbReference type="PIRSF" id="PIRSF000619">
    <property type="entry name" value="TyrPK_EGF-R"/>
    <property type="match status" value="1"/>
</dbReference>
<evidence type="ECO:0000256" key="9">
    <source>
        <dbReference type="ARBA" id="ARBA00022989"/>
    </source>
</evidence>
<accession>A0ABN7B0Z7</accession>
<evidence type="ECO:0000313" key="22">
    <source>
        <dbReference type="Proteomes" id="UP001307889"/>
    </source>
</evidence>
<dbReference type="Gene3D" id="3.80.20.20">
    <property type="entry name" value="Receptor L-domain"/>
    <property type="match status" value="2"/>
</dbReference>
<dbReference type="SUPFAM" id="SSF57184">
    <property type="entry name" value="Growth factor receptor domain"/>
    <property type="match status" value="3"/>
</dbReference>
<dbReference type="InterPro" id="IPR008266">
    <property type="entry name" value="Tyr_kinase_AS"/>
</dbReference>
<keyword evidence="8 15" id="KW-0067">ATP-binding</keyword>
<evidence type="ECO:0000256" key="1">
    <source>
        <dbReference type="ARBA" id="ARBA00004479"/>
    </source>
</evidence>
<dbReference type="PANTHER" id="PTHR24416">
    <property type="entry name" value="TYROSINE-PROTEIN KINASE RECEPTOR"/>
    <property type="match status" value="1"/>
</dbReference>
<evidence type="ECO:0000256" key="18">
    <source>
        <dbReference type="SAM" id="Phobius"/>
    </source>
</evidence>
<protein>
    <recommendedName>
        <fullName evidence="2 15">Receptor protein-tyrosine kinase</fullName>
        <ecNumber evidence="2 15">2.7.10.1</ecNumber>
    </recommendedName>
</protein>
<evidence type="ECO:0000259" key="20">
    <source>
        <dbReference type="PROSITE" id="PS50011"/>
    </source>
</evidence>
<dbReference type="Pfam" id="PF00757">
    <property type="entry name" value="Furin-like"/>
    <property type="match status" value="1"/>
</dbReference>
<evidence type="ECO:0000256" key="16">
    <source>
        <dbReference type="PROSITE-ProRule" id="PRU10141"/>
    </source>
</evidence>
<evidence type="ECO:0000256" key="15">
    <source>
        <dbReference type="PIRNR" id="PIRNR000619"/>
    </source>
</evidence>
<keyword evidence="13" id="KW-0325">Glycoprotein</keyword>
<dbReference type="InterPro" id="IPR000719">
    <property type="entry name" value="Prot_kinase_dom"/>
</dbReference>
<keyword evidence="11 15" id="KW-0829">Tyrosine-protein kinase</keyword>
<evidence type="ECO:0000256" key="3">
    <source>
        <dbReference type="ARBA" id="ARBA00022553"/>
    </source>
</evidence>
<dbReference type="InterPro" id="IPR050122">
    <property type="entry name" value="RTK"/>
</dbReference>
<dbReference type="Pfam" id="PF07714">
    <property type="entry name" value="PK_Tyr_Ser-Thr"/>
    <property type="match status" value="1"/>
</dbReference>
<evidence type="ECO:0000256" key="6">
    <source>
        <dbReference type="ARBA" id="ARBA00022741"/>
    </source>
</evidence>
<dbReference type="PROSITE" id="PS51257">
    <property type="entry name" value="PROKAR_LIPOPROTEIN"/>
    <property type="match status" value="1"/>
</dbReference>
<dbReference type="InterPro" id="IPR036941">
    <property type="entry name" value="Rcpt_L-dom_sf"/>
</dbReference>
<dbReference type="InterPro" id="IPR032778">
    <property type="entry name" value="GF_recep_IV"/>
</dbReference>
<dbReference type="SUPFAM" id="SSF56112">
    <property type="entry name" value="Protein kinase-like (PK-like)"/>
    <property type="match status" value="1"/>
</dbReference>
<dbReference type="EC" id="2.7.10.1" evidence="2 15"/>
<dbReference type="InterPro" id="IPR011009">
    <property type="entry name" value="Kinase-like_dom_sf"/>
</dbReference>
<evidence type="ECO:0000256" key="5">
    <source>
        <dbReference type="ARBA" id="ARBA00022692"/>
    </source>
</evidence>
<keyword evidence="7 15" id="KW-0418">Kinase</keyword>
<dbReference type="InterPro" id="IPR006212">
    <property type="entry name" value="Furin_repeat"/>
</dbReference>
<dbReference type="CDD" id="cd05057">
    <property type="entry name" value="PTKc_EGFR_like"/>
    <property type="match status" value="1"/>
</dbReference>
<evidence type="ECO:0000256" key="2">
    <source>
        <dbReference type="ARBA" id="ARBA00011902"/>
    </source>
</evidence>
<dbReference type="InterPro" id="IPR017441">
    <property type="entry name" value="Protein_kinase_ATP_BS"/>
</dbReference>
<evidence type="ECO:0000256" key="4">
    <source>
        <dbReference type="ARBA" id="ARBA00022679"/>
    </source>
</evidence>
<dbReference type="InterPro" id="IPR020635">
    <property type="entry name" value="Tyr_kinase_cat_dom"/>
</dbReference>
<dbReference type="PROSITE" id="PS00109">
    <property type="entry name" value="PROTEIN_KINASE_TYR"/>
    <property type="match status" value="1"/>
</dbReference>
<dbReference type="SMART" id="SM00219">
    <property type="entry name" value="TyrKc"/>
    <property type="match status" value="1"/>
</dbReference>
<dbReference type="Gene3D" id="1.10.510.10">
    <property type="entry name" value="Transferase(Phosphotransferase) domain 1"/>
    <property type="match status" value="1"/>
</dbReference>
<keyword evidence="19" id="KW-0732">Signal</keyword>
<feature type="region of interest" description="Disordered" evidence="17">
    <location>
        <begin position="1343"/>
        <end position="1373"/>
    </location>
</feature>
<dbReference type="SUPFAM" id="SSF52058">
    <property type="entry name" value="L domain-like"/>
    <property type="match status" value="2"/>
</dbReference>
<dbReference type="Pfam" id="PF14843">
    <property type="entry name" value="GF_recep_IV"/>
    <property type="match status" value="1"/>
</dbReference>
<dbReference type="InterPro" id="IPR001245">
    <property type="entry name" value="Ser-Thr/Tyr_kinase_cat_dom"/>
</dbReference>
<comment type="similarity">
    <text evidence="15">Belongs to the protein kinase superfamily. Tyr protein kinase family. EGF receptor subfamily.</text>
</comment>
<evidence type="ECO:0000313" key="21">
    <source>
        <dbReference type="EMBL" id="BES98098.1"/>
    </source>
</evidence>
<evidence type="ECO:0000256" key="12">
    <source>
        <dbReference type="ARBA" id="ARBA00023170"/>
    </source>
</evidence>
<dbReference type="PRINTS" id="PR00109">
    <property type="entry name" value="TYRKINASE"/>
</dbReference>
<dbReference type="EMBL" id="AP028917">
    <property type="protein sequence ID" value="BES98098.1"/>
    <property type="molecule type" value="Genomic_DNA"/>
</dbReference>
<keyword evidence="5 18" id="KW-0812">Transmembrane</keyword>
<feature type="binding site" evidence="16">
    <location>
        <position position="923"/>
    </location>
    <ligand>
        <name>ATP</name>
        <dbReference type="ChEBI" id="CHEBI:30616"/>
    </ligand>
</feature>
<organism evidence="21 22">
    <name type="scientific">Nesidiocoris tenuis</name>
    <dbReference type="NCBI Taxonomy" id="355587"/>
    <lineage>
        <taxon>Eukaryota</taxon>
        <taxon>Metazoa</taxon>
        <taxon>Ecdysozoa</taxon>
        <taxon>Arthropoda</taxon>
        <taxon>Hexapoda</taxon>
        <taxon>Insecta</taxon>
        <taxon>Pterygota</taxon>
        <taxon>Neoptera</taxon>
        <taxon>Paraneoptera</taxon>
        <taxon>Hemiptera</taxon>
        <taxon>Heteroptera</taxon>
        <taxon>Panheteroptera</taxon>
        <taxon>Cimicomorpha</taxon>
        <taxon>Miridae</taxon>
        <taxon>Dicyphina</taxon>
        <taxon>Nesidiocoris</taxon>
    </lineage>
</organism>
<feature type="domain" description="Protein kinase" evidence="20">
    <location>
        <begin position="890"/>
        <end position="1149"/>
    </location>
</feature>
<dbReference type="CDD" id="cd00064">
    <property type="entry name" value="FU"/>
    <property type="match status" value="5"/>
</dbReference>
<dbReference type="InterPro" id="IPR016245">
    <property type="entry name" value="Tyr_kinase_EGF/ERB/XmrK_rcpt"/>
</dbReference>
<keyword evidence="22" id="KW-1185">Reference proteome</keyword>
<keyword evidence="10 15" id="KW-0472">Membrane</keyword>
<dbReference type="PROSITE" id="PS50011">
    <property type="entry name" value="PROTEIN_KINASE_DOM"/>
    <property type="match status" value="1"/>
</dbReference>
<evidence type="ECO:0000256" key="19">
    <source>
        <dbReference type="SAM" id="SignalP"/>
    </source>
</evidence>
<proteinExistence type="inferred from homology"/>
<comment type="subcellular location">
    <subcellularLocation>
        <location evidence="1">Membrane</location>
        <topology evidence="1">Single-pass type I membrane protein</topology>
    </subcellularLocation>
</comment>
<evidence type="ECO:0000256" key="10">
    <source>
        <dbReference type="ARBA" id="ARBA00023136"/>
    </source>
</evidence>